<gene>
    <name evidence="1" type="ORF">A2845_03010</name>
</gene>
<dbReference type="AlphaFoldDB" id="A0A1G2CXL8"/>
<proteinExistence type="predicted"/>
<evidence type="ECO:0000313" key="1">
    <source>
        <dbReference type="EMBL" id="OGZ05258.1"/>
    </source>
</evidence>
<accession>A0A1G2CXL8</accession>
<dbReference type="EMBL" id="MHLI01000015">
    <property type="protein sequence ID" value="OGZ05258.1"/>
    <property type="molecule type" value="Genomic_DNA"/>
</dbReference>
<sequence length="77" mass="8504">MAEIKREPTGIRCKLENCEDGIIIKKTVIELAIPKSEIRMGGGPLPMQHVVTCYCNSCGTVYEPEVILKKMGSMSHP</sequence>
<protein>
    <submittedName>
        <fullName evidence="1">Uncharacterized protein</fullName>
    </submittedName>
</protein>
<dbReference type="Proteomes" id="UP000177122">
    <property type="component" value="Unassembled WGS sequence"/>
</dbReference>
<evidence type="ECO:0000313" key="2">
    <source>
        <dbReference type="Proteomes" id="UP000177122"/>
    </source>
</evidence>
<name>A0A1G2CXL8_9BACT</name>
<reference evidence="1 2" key="1">
    <citation type="journal article" date="2016" name="Nat. Commun.">
        <title>Thousands of microbial genomes shed light on interconnected biogeochemical processes in an aquifer system.</title>
        <authorList>
            <person name="Anantharaman K."/>
            <person name="Brown C.T."/>
            <person name="Hug L.A."/>
            <person name="Sharon I."/>
            <person name="Castelle C.J."/>
            <person name="Probst A.J."/>
            <person name="Thomas B.C."/>
            <person name="Singh A."/>
            <person name="Wilkins M.J."/>
            <person name="Karaoz U."/>
            <person name="Brodie E.L."/>
            <person name="Williams K.H."/>
            <person name="Hubbard S.S."/>
            <person name="Banfield J.F."/>
        </authorList>
    </citation>
    <scope>NUCLEOTIDE SEQUENCE [LARGE SCALE GENOMIC DNA]</scope>
</reference>
<comment type="caution">
    <text evidence="1">The sequence shown here is derived from an EMBL/GenBank/DDBJ whole genome shotgun (WGS) entry which is preliminary data.</text>
</comment>
<organism evidence="1 2">
    <name type="scientific">Candidatus Lloydbacteria bacterium RIFCSPHIGHO2_01_FULL_49_22</name>
    <dbReference type="NCBI Taxonomy" id="1798658"/>
    <lineage>
        <taxon>Bacteria</taxon>
        <taxon>Candidatus Lloydiibacteriota</taxon>
    </lineage>
</organism>